<dbReference type="AlphaFoldDB" id="A0A2I0KA53"/>
<accession>A0A2I0KA53</accession>
<dbReference type="EMBL" id="PGOL01000754">
    <property type="protein sequence ID" value="PKI65394.1"/>
    <property type="molecule type" value="Genomic_DNA"/>
</dbReference>
<protein>
    <recommendedName>
        <fullName evidence="2">PB1-like domain-containing protein</fullName>
    </recommendedName>
</protein>
<dbReference type="Proteomes" id="UP000233551">
    <property type="component" value="Unassembled WGS sequence"/>
</dbReference>
<name>A0A2I0KA53_PUNGR</name>
<keyword evidence="4" id="KW-1185">Reference proteome</keyword>
<dbReference type="InterPro" id="IPR058594">
    <property type="entry name" value="PB1-like_dom_pln"/>
</dbReference>
<comment type="caution">
    <text evidence="3">The sequence shown here is derived from an EMBL/GenBank/DDBJ whole genome shotgun (WGS) entry which is preliminary data.</text>
</comment>
<feature type="region of interest" description="Disordered" evidence="1">
    <location>
        <begin position="46"/>
        <end position="75"/>
    </location>
</feature>
<evidence type="ECO:0000256" key="1">
    <source>
        <dbReference type="SAM" id="MobiDB-lite"/>
    </source>
</evidence>
<evidence type="ECO:0000313" key="4">
    <source>
        <dbReference type="Proteomes" id="UP000233551"/>
    </source>
</evidence>
<reference evidence="3 4" key="1">
    <citation type="submission" date="2017-11" db="EMBL/GenBank/DDBJ databases">
        <title>De-novo sequencing of pomegranate (Punica granatum L.) genome.</title>
        <authorList>
            <person name="Akparov Z."/>
            <person name="Amiraslanov A."/>
            <person name="Hajiyeva S."/>
            <person name="Abbasov M."/>
            <person name="Kaur K."/>
            <person name="Hamwieh A."/>
            <person name="Solovyev V."/>
            <person name="Salamov A."/>
            <person name="Braich B."/>
            <person name="Kosarev P."/>
            <person name="Mahmoud A."/>
            <person name="Hajiyev E."/>
            <person name="Babayeva S."/>
            <person name="Izzatullayeva V."/>
            <person name="Mammadov A."/>
            <person name="Mammadov A."/>
            <person name="Sharifova S."/>
            <person name="Ojaghi J."/>
            <person name="Eynullazada K."/>
            <person name="Bayramov B."/>
            <person name="Abdulazimova A."/>
            <person name="Shahmuradov I."/>
        </authorList>
    </citation>
    <scope>NUCLEOTIDE SEQUENCE [LARGE SCALE GENOMIC DNA]</scope>
    <source>
        <strain evidence="4">cv. AG2017</strain>
        <tissue evidence="3">Leaf</tissue>
    </source>
</reference>
<evidence type="ECO:0000259" key="2">
    <source>
        <dbReference type="Pfam" id="PF26130"/>
    </source>
</evidence>
<feature type="compositionally biased region" description="Low complexity" evidence="1">
    <location>
        <begin position="65"/>
        <end position="75"/>
    </location>
</feature>
<dbReference type="Pfam" id="PF26130">
    <property type="entry name" value="PB1-like"/>
    <property type="match status" value="1"/>
</dbReference>
<evidence type="ECO:0000313" key="3">
    <source>
        <dbReference type="EMBL" id="PKI65394.1"/>
    </source>
</evidence>
<feature type="domain" description="PB1-like" evidence="2">
    <location>
        <begin position="139"/>
        <end position="238"/>
    </location>
</feature>
<feature type="region of interest" description="Disordered" evidence="1">
    <location>
        <begin position="278"/>
        <end position="314"/>
    </location>
</feature>
<proteinExistence type="predicted"/>
<organism evidence="3 4">
    <name type="scientific">Punica granatum</name>
    <name type="common">Pomegranate</name>
    <dbReference type="NCBI Taxonomy" id="22663"/>
    <lineage>
        <taxon>Eukaryota</taxon>
        <taxon>Viridiplantae</taxon>
        <taxon>Streptophyta</taxon>
        <taxon>Embryophyta</taxon>
        <taxon>Tracheophyta</taxon>
        <taxon>Spermatophyta</taxon>
        <taxon>Magnoliopsida</taxon>
        <taxon>eudicotyledons</taxon>
        <taxon>Gunneridae</taxon>
        <taxon>Pentapetalae</taxon>
        <taxon>rosids</taxon>
        <taxon>malvids</taxon>
        <taxon>Myrtales</taxon>
        <taxon>Lythraceae</taxon>
        <taxon>Punica</taxon>
    </lineage>
</organism>
<sequence>MDAYVASSRLTTPINVELLHEQCRFWPPENEVIALKKTFSGLKRRRRFSSPVPQPNDVIAPLPSPNRTTSSPSSFPHYQITLSPSSFPPPKGISRPLFFSIAGCRRSDRHRDLLMCTEIDQRNCRSYLSALSLWAHGLYTIVLHHGGKFVSEPHLEYVRGEIDAWEMVDIDKLSITELQYYFLQHVHNIESNKKVYWLQSVFDLEDGLRVLETNEDIHRLYASMKAANKNELEFYIDHHLLDDTNCEARLVNGTRDDNGVVDVAIDITKVEEAIKDLTLDVTEEDDDSEGHGDDDEPGDDDDSEGSYESYSYGS</sequence>
<feature type="compositionally biased region" description="Acidic residues" evidence="1">
    <location>
        <begin position="281"/>
        <end position="305"/>
    </location>
</feature>
<gene>
    <name evidence="3" type="ORF">CRG98_014210</name>
</gene>